<dbReference type="PANTHER" id="PTHR11910">
    <property type="entry name" value="ATP SYNTHASE DELTA CHAIN"/>
    <property type="match status" value="1"/>
</dbReference>
<protein>
    <recommendedName>
        <fullName evidence="8">ATP synthase subunit delta</fullName>
    </recommendedName>
    <alternativeName>
        <fullName evidence="8">ATP synthase F(1) sector subunit delta</fullName>
    </alternativeName>
    <alternativeName>
        <fullName evidence="8">F-type ATPase subunit delta</fullName>
        <shortName evidence="8">F-ATPase subunit delta</shortName>
    </alternativeName>
</protein>
<evidence type="ECO:0000256" key="3">
    <source>
        <dbReference type="ARBA" id="ARBA00022781"/>
    </source>
</evidence>
<reference evidence="10" key="1">
    <citation type="journal article" date="2019" name="Int. J. Syst. Evol. Microbiol.">
        <title>The Global Catalogue of Microorganisms (GCM) 10K type strain sequencing project: providing services to taxonomists for standard genome sequencing and annotation.</title>
        <authorList>
            <consortium name="The Broad Institute Genomics Platform"/>
            <consortium name="The Broad Institute Genome Sequencing Center for Infectious Disease"/>
            <person name="Wu L."/>
            <person name="Ma J."/>
        </authorList>
    </citation>
    <scope>NUCLEOTIDE SEQUENCE [LARGE SCALE GENOMIC DNA]</scope>
    <source>
        <strain evidence="10">VKM B-3226</strain>
    </source>
</reference>
<dbReference type="RefSeq" id="WP_379033600.1">
    <property type="nucleotide sequence ID" value="NZ_JBHRXE010000065.1"/>
</dbReference>
<name>A0ABV7S5B5_9RHOB</name>
<dbReference type="NCBIfam" id="NF004406">
    <property type="entry name" value="PRK05758.3-2"/>
    <property type="match status" value="1"/>
</dbReference>
<evidence type="ECO:0000256" key="6">
    <source>
        <dbReference type="ARBA" id="ARBA00023196"/>
    </source>
</evidence>
<proteinExistence type="inferred from homology"/>
<evidence type="ECO:0000256" key="1">
    <source>
        <dbReference type="ARBA" id="ARBA00004370"/>
    </source>
</evidence>
<comment type="caution">
    <text evidence="9">The sequence shown here is derived from an EMBL/GenBank/DDBJ whole genome shotgun (WGS) entry which is preliminary data.</text>
</comment>
<dbReference type="InterPro" id="IPR020781">
    <property type="entry name" value="ATPase_OSCP/d_CS"/>
</dbReference>
<evidence type="ECO:0000256" key="2">
    <source>
        <dbReference type="ARBA" id="ARBA00022448"/>
    </source>
</evidence>
<dbReference type="HAMAP" id="MF_01416">
    <property type="entry name" value="ATP_synth_delta_bact"/>
    <property type="match status" value="1"/>
</dbReference>
<comment type="subcellular location">
    <subcellularLocation>
        <location evidence="8">Cell membrane</location>
        <topology evidence="8">Peripheral membrane protein</topology>
    </subcellularLocation>
    <subcellularLocation>
        <location evidence="1">Membrane</location>
    </subcellularLocation>
</comment>
<evidence type="ECO:0000256" key="8">
    <source>
        <dbReference type="HAMAP-Rule" id="MF_01416"/>
    </source>
</evidence>
<evidence type="ECO:0000256" key="7">
    <source>
        <dbReference type="ARBA" id="ARBA00023310"/>
    </source>
</evidence>
<dbReference type="NCBIfam" id="TIGR01145">
    <property type="entry name" value="ATP_synt_delta"/>
    <property type="match status" value="1"/>
</dbReference>
<evidence type="ECO:0000256" key="4">
    <source>
        <dbReference type="ARBA" id="ARBA00023065"/>
    </source>
</evidence>
<comment type="function">
    <text evidence="8">This protein is part of the stalk that links CF(0) to CF(1). It either transmits conformational changes from CF(0) to CF(1) or is implicated in proton conduction.</text>
</comment>
<keyword evidence="10" id="KW-1185">Reference proteome</keyword>
<keyword evidence="5 8" id="KW-0472">Membrane</keyword>
<evidence type="ECO:0000313" key="9">
    <source>
        <dbReference type="EMBL" id="MFC3571606.1"/>
    </source>
</evidence>
<dbReference type="PRINTS" id="PR00125">
    <property type="entry name" value="ATPASEDELTA"/>
</dbReference>
<evidence type="ECO:0000256" key="5">
    <source>
        <dbReference type="ARBA" id="ARBA00023136"/>
    </source>
</evidence>
<gene>
    <name evidence="8" type="primary">atpH</name>
    <name evidence="9" type="ORF">ACFOMP_19335</name>
</gene>
<dbReference type="Proteomes" id="UP001595596">
    <property type="component" value="Unassembled WGS sequence"/>
</dbReference>
<dbReference type="SUPFAM" id="SSF47928">
    <property type="entry name" value="N-terminal domain of the delta subunit of the F1F0-ATP synthase"/>
    <property type="match status" value="1"/>
</dbReference>
<keyword evidence="3 8" id="KW-0375">Hydrogen ion transport</keyword>
<dbReference type="InterPro" id="IPR026015">
    <property type="entry name" value="ATP_synth_OSCP/delta_N_sf"/>
</dbReference>
<comment type="function">
    <text evidence="8">F(1)F(0) ATP synthase produces ATP from ADP in the presence of a proton or sodium gradient. F-type ATPases consist of two structural domains, F(1) containing the extramembraneous catalytic core and F(0) containing the membrane proton channel, linked together by a central stalk and a peripheral stalk. During catalysis, ATP synthesis in the catalytic domain of F(1) is coupled via a rotary mechanism of the central stalk subunits to proton translocation.</text>
</comment>
<dbReference type="PROSITE" id="PS00389">
    <property type="entry name" value="ATPASE_DELTA"/>
    <property type="match status" value="1"/>
</dbReference>
<organism evidence="9 10">
    <name type="scientific">Paracoccus simplex</name>
    <dbReference type="NCBI Taxonomy" id="2086346"/>
    <lineage>
        <taxon>Bacteria</taxon>
        <taxon>Pseudomonadati</taxon>
        <taxon>Pseudomonadota</taxon>
        <taxon>Alphaproteobacteria</taxon>
        <taxon>Rhodobacterales</taxon>
        <taxon>Paracoccaceae</taxon>
        <taxon>Paracoccus</taxon>
    </lineage>
</organism>
<dbReference type="Gene3D" id="1.10.520.20">
    <property type="entry name" value="N-terminal domain of the delta subunit of the F1F0-ATP synthase"/>
    <property type="match status" value="1"/>
</dbReference>
<keyword evidence="7 8" id="KW-0066">ATP synthesis</keyword>
<dbReference type="EMBL" id="JBHRXE010000065">
    <property type="protein sequence ID" value="MFC3571606.1"/>
    <property type="molecule type" value="Genomic_DNA"/>
</dbReference>
<dbReference type="Pfam" id="PF00213">
    <property type="entry name" value="OSCP"/>
    <property type="match status" value="1"/>
</dbReference>
<accession>A0ABV7S5B5</accession>
<sequence>MTVANSASISADIAGRYAQALFDLVRDAGGIDALSSQIDDLALAYDASKDLRDLTVSPLYDRQQQEAAIGTLAERMGLSPELANTLRLMAKNRRLFALPQFIDRLRGLIADARGEVTADVVSAQALSDEQKTRLADTLAVKSGKKVKLNARVDESLIGGMIVKLGSQMIDSSIRSKLASLQNAMKEVG</sequence>
<keyword evidence="4 8" id="KW-0406">Ion transport</keyword>
<keyword evidence="6 8" id="KW-0139">CF(1)</keyword>
<keyword evidence="8" id="KW-1003">Cell membrane</keyword>
<keyword evidence="2 8" id="KW-0813">Transport</keyword>
<evidence type="ECO:0000313" key="10">
    <source>
        <dbReference type="Proteomes" id="UP001595596"/>
    </source>
</evidence>
<comment type="similarity">
    <text evidence="8">Belongs to the ATPase delta chain family.</text>
</comment>
<dbReference type="InterPro" id="IPR000711">
    <property type="entry name" value="ATPase_OSCP/dsu"/>
</dbReference>